<organism evidence="4 5">
    <name type="scientific">Dendrobium chrysotoxum</name>
    <name type="common">Orchid</name>
    <dbReference type="NCBI Taxonomy" id="161865"/>
    <lineage>
        <taxon>Eukaryota</taxon>
        <taxon>Viridiplantae</taxon>
        <taxon>Streptophyta</taxon>
        <taxon>Embryophyta</taxon>
        <taxon>Tracheophyta</taxon>
        <taxon>Spermatophyta</taxon>
        <taxon>Magnoliopsida</taxon>
        <taxon>Liliopsida</taxon>
        <taxon>Asparagales</taxon>
        <taxon>Orchidaceae</taxon>
        <taxon>Epidendroideae</taxon>
        <taxon>Malaxideae</taxon>
        <taxon>Dendrobiinae</taxon>
        <taxon>Dendrobium</taxon>
    </lineage>
</organism>
<feature type="transmembrane region" description="Helical" evidence="1">
    <location>
        <begin position="132"/>
        <end position="150"/>
    </location>
</feature>
<dbReference type="PANTHER" id="PTHR34376">
    <property type="entry name" value="SERINE PROTEASE INHIBITOR, KAZAL-TYPE FAMILY PROTEIN"/>
    <property type="match status" value="1"/>
</dbReference>
<feature type="domain" description="Kazal-like" evidence="3">
    <location>
        <begin position="160"/>
        <end position="216"/>
    </location>
</feature>
<dbReference type="PROSITE" id="PS51465">
    <property type="entry name" value="KAZAL_2"/>
    <property type="match status" value="2"/>
</dbReference>
<keyword evidence="1" id="KW-1133">Transmembrane helix</keyword>
<evidence type="ECO:0000259" key="3">
    <source>
        <dbReference type="PROSITE" id="PS51465"/>
    </source>
</evidence>
<dbReference type="EMBL" id="JAGFBR010000013">
    <property type="protein sequence ID" value="KAH0456525.1"/>
    <property type="molecule type" value="Genomic_DNA"/>
</dbReference>
<dbReference type="SMART" id="SM00280">
    <property type="entry name" value="KAZAL"/>
    <property type="match status" value="2"/>
</dbReference>
<evidence type="ECO:0000256" key="1">
    <source>
        <dbReference type="SAM" id="Phobius"/>
    </source>
</evidence>
<dbReference type="Gene3D" id="3.30.60.30">
    <property type="match status" value="2"/>
</dbReference>
<protein>
    <recommendedName>
        <fullName evidence="3">Kazal-like domain-containing protein</fullName>
    </recommendedName>
</protein>
<keyword evidence="5" id="KW-1185">Reference proteome</keyword>
<proteinExistence type="predicted"/>
<sequence>MSPAAFLSPVFFLFLTISFHLSAAQSEVHDSTGYGNGSPCPVPDDGNMACPVNCFRYEPVCGDDGVTYGCGCPDAACAGVRVVKIGPCEVCKGASGLRSSFPSSAVSSEPDAPQTVKSRYESFCSMSPAASLSPLFFLLLLTVFLSLSAVGSEMLDSTGHGNDSPCLVPHDGDKFCPVKCFRSDPVCGENGVTYWCGCPDAACAGVRVAKNGPCEVGNGGNGHVSGQAFFLIHIVWLIILGFSVLFGFF</sequence>
<feature type="transmembrane region" description="Helical" evidence="1">
    <location>
        <begin position="228"/>
        <end position="248"/>
    </location>
</feature>
<reference evidence="4 5" key="1">
    <citation type="journal article" date="2021" name="Hortic Res">
        <title>Chromosome-scale assembly of the Dendrobium chrysotoxum genome enhances the understanding of orchid evolution.</title>
        <authorList>
            <person name="Zhang Y."/>
            <person name="Zhang G.Q."/>
            <person name="Zhang D."/>
            <person name="Liu X.D."/>
            <person name="Xu X.Y."/>
            <person name="Sun W.H."/>
            <person name="Yu X."/>
            <person name="Zhu X."/>
            <person name="Wang Z.W."/>
            <person name="Zhao X."/>
            <person name="Zhong W.Y."/>
            <person name="Chen H."/>
            <person name="Yin W.L."/>
            <person name="Huang T."/>
            <person name="Niu S.C."/>
            <person name="Liu Z.J."/>
        </authorList>
    </citation>
    <scope>NUCLEOTIDE SEQUENCE [LARGE SCALE GENOMIC DNA]</scope>
    <source>
        <strain evidence="4">Lindl</strain>
    </source>
</reference>
<name>A0AAV7G325_DENCH</name>
<accession>A0AAV7G325</accession>
<evidence type="ECO:0000313" key="4">
    <source>
        <dbReference type="EMBL" id="KAH0456525.1"/>
    </source>
</evidence>
<dbReference type="PANTHER" id="PTHR34376:SF2">
    <property type="entry name" value="SERINE PROTEASE INHIBITOR, KAZAL-TYPE FAMILY PROTEIN"/>
    <property type="match status" value="1"/>
</dbReference>
<evidence type="ECO:0000313" key="5">
    <source>
        <dbReference type="Proteomes" id="UP000775213"/>
    </source>
</evidence>
<feature type="signal peptide" evidence="2">
    <location>
        <begin position="1"/>
        <end position="24"/>
    </location>
</feature>
<dbReference type="Proteomes" id="UP000775213">
    <property type="component" value="Unassembled WGS sequence"/>
</dbReference>
<evidence type="ECO:0000256" key="2">
    <source>
        <dbReference type="SAM" id="SignalP"/>
    </source>
</evidence>
<feature type="domain" description="Kazal-like" evidence="3">
    <location>
        <begin position="34"/>
        <end position="90"/>
    </location>
</feature>
<dbReference type="AlphaFoldDB" id="A0AAV7G325"/>
<comment type="caution">
    <text evidence="4">The sequence shown here is derived from an EMBL/GenBank/DDBJ whole genome shotgun (WGS) entry which is preliminary data.</text>
</comment>
<gene>
    <name evidence="4" type="ORF">IEQ34_014432</name>
</gene>
<keyword evidence="2" id="KW-0732">Signal</keyword>
<dbReference type="FunFam" id="3.30.60.30:FF:000116">
    <property type="entry name" value="Serine protease inhibitor, Kazal-type family protein"/>
    <property type="match status" value="1"/>
</dbReference>
<dbReference type="InterPro" id="IPR002350">
    <property type="entry name" value="Kazal_dom"/>
</dbReference>
<keyword evidence="1" id="KW-0812">Transmembrane</keyword>
<feature type="chain" id="PRO_5043865846" description="Kazal-like domain-containing protein" evidence="2">
    <location>
        <begin position="25"/>
        <end position="249"/>
    </location>
</feature>
<keyword evidence="1" id="KW-0472">Membrane</keyword>